<keyword evidence="4" id="KW-1185">Reference proteome</keyword>
<feature type="region of interest" description="Disordered" evidence="1">
    <location>
        <begin position="25"/>
        <end position="45"/>
    </location>
</feature>
<evidence type="ECO:0000313" key="3">
    <source>
        <dbReference type="EMBL" id="MDN4172293.1"/>
    </source>
</evidence>
<organism evidence="3 4">
    <name type="scientific">Nocardioides oceani</name>
    <dbReference type="NCBI Taxonomy" id="3058369"/>
    <lineage>
        <taxon>Bacteria</taxon>
        <taxon>Bacillati</taxon>
        <taxon>Actinomycetota</taxon>
        <taxon>Actinomycetes</taxon>
        <taxon>Propionibacteriales</taxon>
        <taxon>Nocardioidaceae</taxon>
        <taxon>Nocardioides</taxon>
    </lineage>
</organism>
<name>A0ABT8FC71_9ACTN</name>
<reference evidence="3" key="1">
    <citation type="submission" date="2023-06" db="EMBL/GenBank/DDBJ databases">
        <title>Draft genome sequence of Nocardioides sp. SOB77.</title>
        <authorList>
            <person name="Zhang G."/>
        </authorList>
    </citation>
    <scope>NUCLEOTIDE SEQUENCE</scope>
    <source>
        <strain evidence="3">SOB77</strain>
    </source>
</reference>
<evidence type="ECO:0000313" key="4">
    <source>
        <dbReference type="Proteomes" id="UP001168620"/>
    </source>
</evidence>
<accession>A0ABT8FC71</accession>
<dbReference type="SUPFAM" id="SSF69322">
    <property type="entry name" value="Tricorn protease domain 2"/>
    <property type="match status" value="1"/>
</dbReference>
<dbReference type="RefSeq" id="WP_300951186.1">
    <property type="nucleotide sequence ID" value="NZ_JAUHJQ010000001.1"/>
</dbReference>
<evidence type="ECO:0008006" key="5">
    <source>
        <dbReference type="Google" id="ProtNLM"/>
    </source>
</evidence>
<evidence type="ECO:0000256" key="2">
    <source>
        <dbReference type="SAM" id="SignalP"/>
    </source>
</evidence>
<keyword evidence="2" id="KW-0732">Signal</keyword>
<feature type="chain" id="PRO_5046705704" description="WD40 repeat domain-containing protein" evidence="2">
    <location>
        <begin position="23"/>
        <end position="334"/>
    </location>
</feature>
<sequence>MRTSRPLPTVTALAVAALLALGGCGEDGPAEEEPPAGARWTGAGDPVDPSGLVWAAGGTVHLGDGTVIETDQEIEAYVVAGDGAYVVPAGDREGPGADLLLATGDRVEQTGAVVDPDTLRTSPDGRYLAFIDPATGEQDEYGTPVATAVVVDLVAGEEVVRSAAGMGDTGSDDLADLYEDAESPAVLGLTHTTAYVAGPDGVLAYDLPSGDRDELADSTSDVYDDDWFTALRGEDALLSPSGTWRIVDPTDGSPVRLVPEDGGKAVVTRAPYDVYELDSWLDETTAVGGALEGESDVLLACTLPTGACGPLPGVPAGALLPVDRSGPGLPTVRR</sequence>
<feature type="signal peptide" evidence="2">
    <location>
        <begin position="1"/>
        <end position="22"/>
    </location>
</feature>
<proteinExistence type="predicted"/>
<protein>
    <recommendedName>
        <fullName evidence="5">WD40 repeat domain-containing protein</fullName>
    </recommendedName>
</protein>
<dbReference type="Proteomes" id="UP001168620">
    <property type="component" value="Unassembled WGS sequence"/>
</dbReference>
<dbReference type="PROSITE" id="PS51257">
    <property type="entry name" value="PROKAR_LIPOPROTEIN"/>
    <property type="match status" value="1"/>
</dbReference>
<evidence type="ECO:0000256" key="1">
    <source>
        <dbReference type="SAM" id="MobiDB-lite"/>
    </source>
</evidence>
<comment type="caution">
    <text evidence="3">The sequence shown here is derived from an EMBL/GenBank/DDBJ whole genome shotgun (WGS) entry which is preliminary data.</text>
</comment>
<dbReference type="EMBL" id="JAUHJQ010000001">
    <property type="protein sequence ID" value="MDN4172293.1"/>
    <property type="molecule type" value="Genomic_DNA"/>
</dbReference>
<gene>
    <name evidence="3" type="ORF">QWY28_05020</name>
</gene>